<feature type="compositionally biased region" description="Basic and acidic residues" evidence="1">
    <location>
        <begin position="157"/>
        <end position="174"/>
    </location>
</feature>
<organism evidence="2 3">
    <name type="scientific">Plakobranchus ocellatus</name>
    <dbReference type="NCBI Taxonomy" id="259542"/>
    <lineage>
        <taxon>Eukaryota</taxon>
        <taxon>Metazoa</taxon>
        <taxon>Spiralia</taxon>
        <taxon>Lophotrochozoa</taxon>
        <taxon>Mollusca</taxon>
        <taxon>Gastropoda</taxon>
        <taxon>Heterobranchia</taxon>
        <taxon>Euthyneura</taxon>
        <taxon>Panpulmonata</taxon>
        <taxon>Sacoglossa</taxon>
        <taxon>Placobranchoidea</taxon>
        <taxon>Plakobranchidae</taxon>
        <taxon>Plakobranchus</taxon>
    </lineage>
</organism>
<dbReference type="AlphaFoldDB" id="A0AAV4BGZ1"/>
<feature type="region of interest" description="Disordered" evidence="1">
    <location>
        <begin position="18"/>
        <end position="177"/>
    </location>
</feature>
<sequence>MPYPKGYLSQQQVRRLKAIPQRRRHGPPNLARTVRNVAPYDLPPLPLQDHFDSDNESDLYNIPSLPPSGSSLDSDTDLFVTAREHPDDDYNVASPAQPRASRGERDASTSADPPVPEVAEPAASSSEEAVVSREKRSAMGTKRGASSVSGASPPKSARLEEAQEHAMEADENNNRRHHQHNQLGANVYFDGWGVWTSPEGQHFTTFRKSYAKTFKSYCTFNGKKHASASLRKHVHPEADEVTVTINHGGNTLPYWKRNASTCDEDFNQPNNVIGFRCINMGPE</sequence>
<evidence type="ECO:0000313" key="3">
    <source>
        <dbReference type="Proteomes" id="UP000735302"/>
    </source>
</evidence>
<reference evidence="2 3" key="1">
    <citation type="journal article" date="2021" name="Elife">
        <title>Chloroplast acquisition without the gene transfer in kleptoplastic sea slugs, Plakobranchus ocellatus.</title>
        <authorList>
            <person name="Maeda T."/>
            <person name="Takahashi S."/>
            <person name="Yoshida T."/>
            <person name="Shimamura S."/>
            <person name="Takaki Y."/>
            <person name="Nagai Y."/>
            <person name="Toyoda A."/>
            <person name="Suzuki Y."/>
            <person name="Arimoto A."/>
            <person name="Ishii H."/>
            <person name="Satoh N."/>
            <person name="Nishiyama T."/>
            <person name="Hasebe M."/>
            <person name="Maruyama T."/>
            <person name="Minagawa J."/>
            <person name="Obokata J."/>
            <person name="Shigenobu S."/>
        </authorList>
    </citation>
    <scope>NUCLEOTIDE SEQUENCE [LARGE SCALE GENOMIC DNA]</scope>
</reference>
<gene>
    <name evidence="2" type="ORF">PoB_004494300</name>
</gene>
<comment type="caution">
    <text evidence="2">The sequence shown here is derived from an EMBL/GenBank/DDBJ whole genome shotgun (WGS) entry which is preliminary data.</text>
</comment>
<proteinExistence type="predicted"/>
<dbReference type="Proteomes" id="UP000735302">
    <property type="component" value="Unassembled WGS sequence"/>
</dbReference>
<evidence type="ECO:0000313" key="2">
    <source>
        <dbReference type="EMBL" id="GFO18438.1"/>
    </source>
</evidence>
<accession>A0AAV4BGZ1</accession>
<feature type="compositionally biased region" description="Low complexity" evidence="1">
    <location>
        <begin position="117"/>
        <end position="129"/>
    </location>
</feature>
<name>A0AAV4BGZ1_9GAST</name>
<dbReference type="EMBL" id="BLXT01004955">
    <property type="protein sequence ID" value="GFO18438.1"/>
    <property type="molecule type" value="Genomic_DNA"/>
</dbReference>
<evidence type="ECO:0000256" key="1">
    <source>
        <dbReference type="SAM" id="MobiDB-lite"/>
    </source>
</evidence>
<keyword evidence="3" id="KW-1185">Reference proteome</keyword>
<protein>
    <submittedName>
        <fullName evidence="2">Uncharacterized protein</fullName>
    </submittedName>
</protein>